<keyword evidence="7" id="KW-0175">Coiled coil</keyword>
<evidence type="ECO:0000256" key="2">
    <source>
        <dbReference type="ARBA" id="ARBA00022692"/>
    </source>
</evidence>
<dbReference type="InterPro" id="IPR003439">
    <property type="entry name" value="ABC_transporter-like_ATP-bd"/>
</dbReference>
<proteinExistence type="predicted"/>
<feature type="transmembrane region" description="Helical" evidence="8">
    <location>
        <begin position="62"/>
        <end position="82"/>
    </location>
</feature>
<evidence type="ECO:0000313" key="11">
    <source>
        <dbReference type="EMBL" id="TWH78435.1"/>
    </source>
</evidence>
<keyword evidence="4 11" id="KW-0067">ATP-binding</keyword>
<dbReference type="CDD" id="cd03228">
    <property type="entry name" value="ABCC_MRP_Like"/>
    <property type="match status" value="1"/>
</dbReference>
<keyword evidence="2 8" id="KW-0812">Transmembrane</keyword>
<dbReference type="InterPro" id="IPR003593">
    <property type="entry name" value="AAA+_ATPase"/>
</dbReference>
<dbReference type="GO" id="GO:0005886">
    <property type="term" value="C:plasma membrane"/>
    <property type="evidence" value="ECO:0007669"/>
    <property type="project" value="UniProtKB-SubCell"/>
</dbReference>
<dbReference type="GO" id="GO:0016887">
    <property type="term" value="F:ATP hydrolysis activity"/>
    <property type="evidence" value="ECO:0007669"/>
    <property type="project" value="InterPro"/>
</dbReference>
<accession>A0A562J693</accession>
<dbReference type="SUPFAM" id="SSF90123">
    <property type="entry name" value="ABC transporter transmembrane region"/>
    <property type="match status" value="1"/>
</dbReference>
<dbReference type="PROSITE" id="PS50893">
    <property type="entry name" value="ABC_TRANSPORTER_2"/>
    <property type="match status" value="1"/>
</dbReference>
<dbReference type="InterPro" id="IPR036640">
    <property type="entry name" value="ABC1_TM_sf"/>
</dbReference>
<evidence type="ECO:0000256" key="7">
    <source>
        <dbReference type="SAM" id="Coils"/>
    </source>
</evidence>
<feature type="transmembrane region" description="Helical" evidence="8">
    <location>
        <begin position="24"/>
        <end position="42"/>
    </location>
</feature>
<dbReference type="AlphaFoldDB" id="A0A562J693"/>
<evidence type="ECO:0000259" key="9">
    <source>
        <dbReference type="PROSITE" id="PS50893"/>
    </source>
</evidence>
<dbReference type="GO" id="GO:0005524">
    <property type="term" value="F:ATP binding"/>
    <property type="evidence" value="ECO:0007669"/>
    <property type="project" value="UniProtKB-KW"/>
</dbReference>
<feature type="domain" description="ABC transmembrane type-1" evidence="10">
    <location>
        <begin position="29"/>
        <end position="308"/>
    </location>
</feature>
<gene>
    <name evidence="11" type="ORF">LY60_02894</name>
</gene>
<evidence type="ECO:0000313" key="12">
    <source>
        <dbReference type="Proteomes" id="UP000315343"/>
    </source>
</evidence>
<evidence type="ECO:0000259" key="10">
    <source>
        <dbReference type="PROSITE" id="PS50929"/>
    </source>
</evidence>
<feature type="domain" description="ABC transporter" evidence="9">
    <location>
        <begin position="339"/>
        <end position="569"/>
    </location>
</feature>
<feature type="coiled-coil region" evidence="7">
    <location>
        <begin position="218"/>
        <end position="245"/>
    </location>
</feature>
<dbReference type="Proteomes" id="UP000315343">
    <property type="component" value="Unassembled WGS sequence"/>
</dbReference>
<evidence type="ECO:0000256" key="6">
    <source>
        <dbReference type="ARBA" id="ARBA00023136"/>
    </source>
</evidence>
<keyword evidence="6 8" id="KW-0472">Membrane</keyword>
<evidence type="ECO:0000256" key="1">
    <source>
        <dbReference type="ARBA" id="ARBA00004651"/>
    </source>
</evidence>
<keyword evidence="12" id="KW-1185">Reference proteome</keyword>
<comment type="subcellular location">
    <subcellularLocation>
        <location evidence="1">Cell membrane</location>
        <topology evidence="1">Multi-pass membrane protein</topology>
    </subcellularLocation>
</comment>
<dbReference type="SUPFAM" id="SSF52540">
    <property type="entry name" value="P-loop containing nucleoside triphosphate hydrolases"/>
    <property type="match status" value="1"/>
</dbReference>
<comment type="caution">
    <text evidence="11">The sequence shown here is derived from an EMBL/GenBank/DDBJ whole genome shotgun (WGS) entry which is preliminary data.</text>
</comment>
<dbReference type="EMBL" id="VLKH01000009">
    <property type="protein sequence ID" value="TWH78435.1"/>
    <property type="molecule type" value="Genomic_DNA"/>
</dbReference>
<evidence type="ECO:0000256" key="5">
    <source>
        <dbReference type="ARBA" id="ARBA00022989"/>
    </source>
</evidence>
<feature type="transmembrane region" description="Helical" evidence="8">
    <location>
        <begin position="167"/>
        <end position="185"/>
    </location>
</feature>
<protein>
    <submittedName>
        <fullName evidence="11">ATP-binding cassette subfamily B multidrug efflux pump</fullName>
    </submittedName>
</protein>
<dbReference type="InterPro" id="IPR011527">
    <property type="entry name" value="ABC1_TM_dom"/>
</dbReference>
<dbReference type="SMART" id="SM00382">
    <property type="entry name" value="AAA"/>
    <property type="match status" value="1"/>
</dbReference>
<dbReference type="PANTHER" id="PTHR43394">
    <property type="entry name" value="ATP-DEPENDENT PERMEASE MDL1, MITOCHONDRIAL"/>
    <property type="match status" value="1"/>
</dbReference>
<dbReference type="PROSITE" id="PS50929">
    <property type="entry name" value="ABC_TM1F"/>
    <property type="match status" value="1"/>
</dbReference>
<reference evidence="11 12" key="1">
    <citation type="submission" date="2019-07" db="EMBL/GenBank/DDBJ databases">
        <title>Genomic Encyclopedia of Type Strains, Phase I: the one thousand microbial genomes (KMG-I) project.</title>
        <authorList>
            <person name="Kyrpides N."/>
        </authorList>
    </citation>
    <scope>NUCLEOTIDE SEQUENCE [LARGE SCALE GENOMIC DNA]</scope>
    <source>
        <strain evidence="11 12">DSM 13558</strain>
    </source>
</reference>
<dbReference type="InterPro" id="IPR039421">
    <property type="entry name" value="Type_1_exporter"/>
</dbReference>
<dbReference type="PANTHER" id="PTHR43394:SF1">
    <property type="entry name" value="ATP-BINDING CASSETTE SUB-FAMILY B MEMBER 10, MITOCHONDRIAL"/>
    <property type="match status" value="1"/>
</dbReference>
<dbReference type="Gene3D" id="3.40.50.300">
    <property type="entry name" value="P-loop containing nucleotide triphosphate hydrolases"/>
    <property type="match status" value="1"/>
</dbReference>
<feature type="transmembrane region" description="Helical" evidence="8">
    <location>
        <begin position="251"/>
        <end position="269"/>
    </location>
</feature>
<keyword evidence="3" id="KW-0547">Nucleotide-binding</keyword>
<organism evidence="11 12">
    <name type="scientific">Sedimentibacter saalensis</name>
    <dbReference type="NCBI Taxonomy" id="130788"/>
    <lineage>
        <taxon>Bacteria</taxon>
        <taxon>Bacillati</taxon>
        <taxon>Bacillota</taxon>
        <taxon>Tissierellia</taxon>
        <taxon>Sedimentibacter</taxon>
    </lineage>
</organism>
<keyword evidence="5 8" id="KW-1133">Transmembrane helix</keyword>
<dbReference type="InterPro" id="IPR027417">
    <property type="entry name" value="P-loop_NTPase"/>
</dbReference>
<name>A0A562J693_9FIRM</name>
<dbReference type="GO" id="GO:0015421">
    <property type="term" value="F:ABC-type oligopeptide transporter activity"/>
    <property type="evidence" value="ECO:0007669"/>
    <property type="project" value="TreeGrafter"/>
</dbReference>
<evidence type="ECO:0000256" key="8">
    <source>
        <dbReference type="SAM" id="Phobius"/>
    </source>
</evidence>
<dbReference type="RefSeq" id="WP_145085141.1">
    <property type="nucleotide sequence ID" value="NZ_VLKH01000009.1"/>
</dbReference>
<dbReference type="Pfam" id="PF00664">
    <property type="entry name" value="ABC_membrane"/>
    <property type="match status" value="1"/>
</dbReference>
<dbReference type="OrthoDB" id="9806127at2"/>
<dbReference type="CDD" id="cd07346">
    <property type="entry name" value="ABC_6TM_exporters"/>
    <property type="match status" value="1"/>
</dbReference>
<evidence type="ECO:0000256" key="3">
    <source>
        <dbReference type="ARBA" id="ARBA00022741"/>
    </source>
</evidence>
<sequence length="580" mass="66216">MSKIKIEPMKEPNKLINYWKKEKFAVTCILIFGLAYNVSMVLGPVFQGKLIDSIADGKLEQVIFSSVKFISIIAVIQIFRYFKRFYIRRFANRTSAVMRFMIYNNIMHETAEKLDKENAGNLMTRAVSDVEFCVEGMRKFTTEVFDTGVMMAAYFVSMLFYDVKLTLLSIVFIPVAMLLAEKLKVKIYKYSMDYRKKSSEVAEVTYSTIENAMLFRISGMEETNRKNYEKEINDLKNKTVKANLLENSMHPIYNAIAMSGIIIVIYMGGNMVIRGSWTIGTFTAYAAMFGDLAIKASKAAKLFNTVQKSRPSWNRIKDYLTEYKQDEKKMFTTKENITLTVDKLFFRYPGTEENIIENITFEGRQGEIIGITGPVACGKSTLGIAFLGLYSYGGSIKINGRELKDYSAPERSEMISYLSHKPQLLSDTIYNNITLGIKVEIEEVLKDVCFDQDMIEMSEGQNTRVGNGGIRLSGGQQGRIALARTLINKNKIIILDDPFSAVDMKTEEKIIENIKAKYQDSLIILISHRIAIFEKTNNVLFMNKDKSYEFSTHENMMKNNPIYKEIYNLQSAAGDDNEKI</sequence>
<dbReference type="Pfam" id="PF00005">
    <property type="entry name" value="ABC_tran"/>
    <property type="match status" value="1"/>
</dbReference>
<dbReference type="Gene3D" id="1.20.1560.10">
    <property type="entry name" value="ABC transporter type 1, transmembrane domain"/>
    <property type="match status" value="1"/>
</dbReference>
<evidence type="ECO:0000256" key="4">
    <source>
        <dbReference type="ARBA" id="ARBA00022840"/>
    </source>
</evidence>